<dbReference type="PROSITE" id="PS51379">
    <property type="entry name" value="4FE4S_FER_2"/>
    <property type="match status" value="2"/>
</dbReference>
<reference evidence="11 12" key="1">
    <citation type="journal article" date="2016" name="ISME J.">
        <title>Chasing the elusive Euryarchaeota class WSA2: genomes reveal a uniquely fastidious methyl-reducing methanogen.</title>
        <authorList>
            <person name="Nobu M.K."/>
            <person name="Narihiro T."/>
            <person name="Kuroda K."/>
            <person name="Mei R."/>
            <person name="Liu W.T."/>
        </authorList>
    </citation>
    <scope>NUCLEOTIDE SEQUENCE [LARGE SCALE GENOMIC DNA]</scope>
    <source>
        <strain evidence="11">U1lsi0528_Bin089</strain>
    </source>
</reference>
<evidence type="ECO:0000256" key="6">
    <source>
        <dbReference type="ARBA" id="ARBA00022737"/>
    </source>
</evidence>
<keyword evidence="3" id="KW-0813">Transport</keyword>
<dbReference type="InterPro" id="IPR017896">
    <property type="entry name" value="4Fe4S_Fe-S-bd"/>
</dbReference>
<evidence type="ECO:0000256" key="9">
    <source>
        <dbReference type="ARBA" id="ARBA00023014"/>
    </source>
</evidence>
<keyword evidence="7" id="KW-0249">Electron transport</keyword>
<evidence type="ECO:0000259" key="10">
    <source>
        <dbReference type="PROSITE" id="PS51379"/>
    </source>
</evidence>
<evidence type="ECO:0000256" key="5">
    <source>
        <dbReference type="ARBA" id="ARBA00022723"/>
    </source>
</evidence>
<dbReference type="NCBIfam" id="TIGR02179">
    <property type="entry name" value="PorD_KorD"/>
    <property type="match status" value="1"/>
</dbReference>
<comment type="cofactor">
    <cofactor evidence="1">
        <name>[4Fe-4S] cluster</name>
        <dbReference type="ChEBI" id="CHEBI:49883"/>
    </cofactor>
</comment>
<keyword evidence="6" id="KW-0677">Repeat</keyword>
<dbReference type="EMBL" id="LNGD01000152">
    <property type="protein sequence ID" value="KYC47721.1"/>
    <property type="molecule type" value="Genomic_DNA"/>
</dbReference>
<comment type="subunit">
    <text evidence="2">Heterotetramer of one alpha, one beta, one delta and one gamma chain.</text>
</comment>
<dbReference type="PANTHER" id="PTHR43724:SF1">
    <property type="entry name" value="PYRUVATE SYNTHASE SUBUNIT PORD"/>
    <property type="match status" value="1"/>
</dbReference>
<dbReference type="GO" id="GO:0046872">
    <property type="term" value="F:metal ion binding"/>
    <property type="evidence" value="ECO:0007669"/>
    <property type="project" value="UniProtKB-KW"/>
</dbReference>
<sequence>MKKNQKYSSIEDLPEASVASVPTLEQKTGSWRVYRPKINKEKCIKCFICWRCCPDISIEIDEEGFPKINYDYCKGCGICSHECPNEAINMEREEK</sequence>
<keyword evidence="8" id="KW-0408">Iron</keyword>
<keyword evidence="9" id="KW-0411">Iron-sulfur</keyword>
<accession>A0A150IRQ9</accession>
<evidence type="ECO:0000256" key="4">
    <source>
        <dbReference type="ARBA" id="ARBA00022485"/>
    </source>
</evidence>
<proteinExistence type="predicted"/>
<dbReference type="AlphaFoldDB" id="A0A150IRQ9"/>
<dbReference type="Pfam" id="PF14697">
    <property type="entry name" value="Fer4_21"/>
    <property type="match status" value="1"/>
</dbReference>
<evidence type="ECO:0000256" key="7">
    <source>
        <dbReference type="ARBA" id="ARBA00022982"/>
    </source>
</evidence>
<evidence type="ECO:0000313" key="11">
    <source>
        <dbReference type="EMBL" id="KYC47721.1"/>
    </source>
</evidence>
<name>A0A150IRQ9_9EURY</name>
<keyword evidence="5" id="KW-0479">Metal-binding</keyword>
<evidence type="ECO:0000256" key="2">
    <source>
        <dbReference type="ARBA" id="ARBA00011595"/>
    </source>
</evidence>
<evidence type="ECO:0000256" key="3">
    <source>
        <dbReference type="ARBA" id="ARBA00022448"/>
    </source>
</evidence>
<evidence type="ECO:0000256" key="8">
    <source>
        <dbReference type="ARBA" id="ARBA00023004"/>
    </source>
</evidence>
<dbReference type="Gene3D" id="3.30.70.20">
    <property type="match status" value="1"/>
</dbReference>
<dbReference type="GO" id="GO:0016625">
    <property type="term" value="F:oxidoreductase activity, acting on the aldehyde or oxo group of donors, iron-sulfur protein as acceptor"/>
    <property type="evidence" value="ECO:0007669"/>
    <property type="project" value="InterPro"/>
</dbReference>
<gene>
    <name evidence="11" type="ORF">AMQ74_01658</name>
</gene>
<feature type="domain" description="4Fe-4S ferredoxin-type" evidence="10">
    <location>
        <begin position="64"/>
        <end position="93"/>
    </location>
</feature>
<dbReference type="Proteomes" id="UP000075578">
    <property type="component" value="Unassembled WGS sequence"/>
</dbReference>
<dbReference type="InterPro" id="IPR011898">
    <property type="entry name" value="PorD_KorD"/>
</dbReference>
<keyword evidence="4" id="KW-0004">4Fe-4S</keyword>
<dbReference type="GO" id="GO:0051539">
    <property type="term" value="F:4 iron, 4 sulfur cluster binding"/>
    <property type="evidence" value="ECO:0007669"/>
    <property type="project" value="UniProtKB-KW"/>
</dbReference>
<dbReference type="InterPro" id="IPR017900">
    <property type="entry name" value="4Fe4S_Fe_S_CS"/>
</dbReference>
<comment type="caution">
    <text evidence="11">The sequence shown here is derived from an EMBL/GenBank/DDBJ whole genome shotgun (WGS) entry which is preliminary data.</text>
</comment>
<protein>
    <submittedName>
        <fullName evidence="11">Hydrogenase subunit EhaR</fullName>
    </submittedName>
</protein>
<evidence type="ECO:0000256" key="1">
    <source>
        <dbReference type="ARBA" id="ARBA00001966"/>
    </source>
</evidence>
<dbReference type="PROSITE" id="PS00198">
    <property type="entry name" value="4FE4S_FER_1"/>
    <property type="match status" value="1"/>
</dbReference>
<feature type="domain" description="4Fe-4S ferredoxin-type" evidence="10">
    <location>
        <begin position="34"/>
        <end position="63"/>
    </location>
</feature>
<dbReference type="SUPFAM" id="SSF54862">
    <property type="entry name" value="4Fe-4S ferredoxins"/>
    <property type="match status" value="1"/>
</dbReference>
<organism evidence="11 12">
    <name type="scientific">Candidatus Methanofastidiosum methylothiophilum</name>
    <dbReference type="NCBI Taxonomy" id="1705564"/>
    <lineage>
        <taxon>Archaea</taxon>
        <taxon>Methanobacteriati</taxon>
        <taxon>Methanobacteriota</taxon>
        <taxon>Stenosarchaea group</taxon>
        <taxon>Candidatus Methanofastidiosia</taxon>
        <taxon>Candidatus Methanofastidiosales</taxon>
        <taxon>Candidatus Methanofastidiosaceae</taxon>
        <taxon>Candidatus Methanofastidiosum</taxon>
    </lineage>
</organism>
<dbReference type="PANTHER" id="PTHR43724">
    <property type="entry name" value="PYRUVATE SYNTHASE SUBUNIT PORD"/>
    <property type="match status" value="1"/>
</dbReference>
<evidence type="ECO:0000313" key="12">
    <source>
        <dbReference type="Proteomes" id="UP000075578"/>
    </source>
</evidence>